<dbReference type="EMBL" id="AYTF01000001">
    <property type="protein sequence ID" value="ESV65922.1"/>
    <property type="molecule type" value="Genomic_DNA"/>
</dbReference>
<dbReference type="Gene3D" id="3.40.50.2000">
    <property type="entry name" value="Glycogen Phosphorylase B"/>
    <property type="match status" value="2"/>
</dbReference>
<sequence length="420" mass="44962">MMADIVIAALGSHGDVAPLTGVGARLQQAGHRVTLAAYDRFASLVRNCGIGFRGVSEPRESSDEADVDVTRALFQFLAPRGMRSLGTALLTALQDAPADILLLSPFSELAGHPLAEAKGIPSAGIRFQPYSATADFLPATLGGWSAGPTGNRLASRAGAELIDRFYGGVTAGFRRDFGLPKVSARRLREQRTKAGWTVLHGFSPHIVPRPAGWRPGLEICGYWWPQTDPQWRPAAALVDFLRAGPPPVYVGFGSTMTSTKQSEHISQLVRSALRRAGVRGIVQAGWAGINVDDENTLTVTEVPHRWLFPHVAAVVHHCGAGTTAAGLRAGVPTVAVPGLGDQPFWARRLRDLGLSADTVPQRTLTVERLAAAIRTAVTDPGIKTRARRISDLLAAEDGRLTWSRLSTGCWAESRSADPCR</sequence>
<name>A0A829MP18_9MYCO</name>
<dbReference type="GO" id="GO:0008194">
    <property type="term" value="F:UDP-glycosyltransferase activity"/>
    <property type="evidence" value="ECO:0007669"/>
    <property type="project" value="InterPro"/>
</dbReference>
<dbReference type="PANTHER" id="PTHR48050:SF13">
    <property type="entry name" value="STEROL 3-BETA-GLUCOSYLTRANSFERASE UGT80A2"/>
    <property type="match status" value="1"/>
</dbReference>
<dbReference type="Proteomes" id="UP000018502">
    <property type="component" value="Unassembled WGS sequence"/>
</dbReference>
<feature type="domain" description="Erythromycin biosynthesis protein CIII-like C-terminal" evidence="1">
    <location>
        <begin position="295"/>
        <end position="395"/>
    </location>
</feature>
<evidence type="ECO:0000313" key="3">
    <source>
        <dbReference type="Proteomes" id="UP000018502"/>
    </source>
</evidence>
<reference evidence="2 3" key="1">
    <citation type="journal article" date="2014" name="Emerg. Infect. Dis.">
        <title>High-level Relatedness among Mycobacterium abscessus subsp. massiliense Strains from Widely Separated Outbreaks.</title>
        <authorList>
            <person name="Tettelin H."/>
            <person name="Davidson R.M."/>
            <person name="Agrawal S."/>
            <person name="Aitken M.L."/>
            <person name="Shallom S."/>
            <person name="Hasan N.A."/>
            <person name="Strong M."/>
            <person name="Nogueira de Moura V.C."/>
            <person name="De Groote M.A."/>
            <person name="Duarte R.S."/>
            <person name="Hine E."/>
            <person name="Parankush S."/>
            <person name="Su Q."/>
            <person name="Daugherty S.C."/>
            <person name="Fraser C.M."/>
            <person name="Brown-Elliott B.A."/>
            <person name="Wallace R.J.Jr."/>
            <person name="Holland S.M."/>
            <person name="Sampaio E.P."/>
            <person name="Olivier K.N."/>
            <person name="Jackson M."/>
            <person name="Zelazny A.M."/>
        </authorList>
    </citation>
    <scope>NUCLEOTIDE SEQUENCE [LARGE SCALE GENOMIC DNA]</scope>
    <source>
        <strain evidence="2 3">MAB_091912_2446</strain>
    </source>
</reference>
<dbReference type="GO" id="GO:0016758">
    <property type="term" value="F:hexosyltransferase activity"/>
    <property type="evidence" value="ECO:0007669"/>
    <property type="project" value="UniProtKB-ARBA"/>
</dbReference>
<organism evidence="2 3">
    <name type="scientific">Mycobacteroides abscessus MAB_091912_2446</name>
    <dbReference type="NCBI Taxonomy" id="1335414"/>
    <lineage>
        <taxon>Bacteria</taxon>
        <taxon>Bacillati</taxon>
        <taxon>Actinomycetota</taxon>
        <taxon>Actinomycetes</taxon>
        <taxon>Mycobacteriales</taxon>
        <taxon>Mycobacteriaceae</taxon>
        <taxon>Mycobacteroides</taxon>
        <taxon>Mycobacteroides abscessus</taxon>
    </lineage>
</organism>
<dbReference type="InterPro" id="IPR010610">
    <property type="entry name" value="EryCIII-like_C"/>
</dbReference>
<keyword evidence="2" id="KW-0808">Transferase</keyword>
<proteinExistence type="predicted"/>
<dbReference type="GO" id="GO:0017000">
    <property type="term" value="P:antibiotic biosynthetic process"/>
    <property type="evidence" value="ECO:0007669"/>
    <property type="project" value="UniProtKB-ARBA"/>
</dbReference>
<accession>A0A829MP18</accession>
<evidence type="ECO:0000313" key="2">
    <source>
        <dbReference type="EMBL" id="ESV65922.1"/>
    </source>
</evidence>
<gene>
    <name evidence="2" type="ORF">L833_3315</name>
</gene>
<dbReference type="InterPro" id="IPR050426">
    <property type="entry name" value="Glycosyltransferase_28"/>
</dbReference>
<dbReference type="InterPro" id="IPR002213">
    <property type="entry name" value="UDP_glucos_trans"/>
</dbReference>
<dbReference type="AlphaFoldDB" id="A0A829MP18"/>
<comment type="caution">
    <text evidence="2">The sequence shown here is derived from an EMBL/GenBank/DDBJ whole genome shotgun (WGS) entry which is preliminary data.</text>
</comment>
<evidence type="ECO:0000259" key="1">
    <source>
        <dbReference type="Pfam" id="PF06722"/>
    </source>
</evidence>
<dbReference type="PANTHER" id="PTHR48050">
    <property type="entry name" value="STEROL 3-BETA-GLUCOSYLTRANSFERASE"/>
    <property type="match status" value="1"/>
</dbReference>
<dbReference type="FunFam" id="3.40.50.2000:FF:000009">
    <property type="entry name" value="Sterol 3-beta-glucosyltransferase UGT80A2"/>
    <property type="match status" value="1"/>
</dbReference>
<dbReference type="Pfam" id="PF06722">
    <property type="entry name" value="EryCIII-like_C"/>
    <property type="match status" value="1"/>
</dbReference>
<dbReference type="SUPFAM" id="SSF53756">
    <property type="entry name" value="UDP-Glycosyltransferase/glycogen phosphorylase"/>
    <property type="match status" value="1"/>
</dbReference>
<protein>
    <submittedName>
        <fullName evidence="2">UDP-glucoronosyl and UDP-glucosyl transferase family protein</fullName>
    </submittedName>
</protein>
<dbReference type="CDD" id="cd03784">
    <property type="entry name" value="GT1_Gtf-like"/>
    <property type="match status" value="1"/>
</dbReference>